<dbReference type="InterPro" id="IPR000994">
    <property type="entry name" value="Pept_M24"/>
</dbReference>
<comment type="cofactor">
    <cofactor evidence="6">
        <name>Co(2+)</name>
        <dbReference type="ChEBI" id="CHEBI:48828"/>
    </cofactor>
    <cofactor evidence="6">
        <name>Zn(2+)</name>
        <dbReference type="ChEBI" id="CHEBI:29105"/>
    </cofactor>
    <cofactor evidence="6">
        <name>Mn(2+)</name>
        <dbReference type="ChEBI" id="CHEBI:29035"/>
    </cofactor>
    <cofactor evidence="6">
        <name>Fe(2+)</name>
        <dbReference type="ChEBI" id="CHEBI:29033"/>
    </cofactor>
    <text evidence="6">Binds 2 divalent metal cations per subunit. Has a high-affinity and a low affinity metal-binding site. The true nature of the physiological cofactor is under debate. The enzyme is active with cobalt, zinc, manganese or divalent iron ions. Most likely, methionine aminopeptidases function as mononuclear Fe(2+)-metalloproteases under physiological conditions, and the catalytically relevant metal-binding site has been assigned to the histidine-containing high-affinity site.</text>
</comment>
<evidence type="ECO:0000313" key="9">
    <source>
        <dbReference type="EMBL" id="CBH24177.1"/>
    </source>
</evidence>
<evidence type="ECO:0000256" key="4">
    <source>
        <dbReference type="ARBA" id="ARBA00022723"/>
    </source>
</evidence>
<dbReference type="GO" id="GO:0070006">
    <property type="term" value="F:metalloaminopeptidase activity"/>
    <property type="evidence" value="ECO:0007669"/>
    <property type="project" value="UniProtKB-UniRule"/>
</dbReference>
<dbReference type="CDD" id="cd01086">
    <property type="entry name" value="MetAP1"/>
    <property type="match status" value="1"/>
</dbReference>
<evidence type="ECO:0000256" key="5">
    <source>
        <dbReference type="ARBA" id="ARBA00022801"/>
    </source>
</evidence>
<dbReference type="PATRIC" id="fig|761659.10.peg.1383"/>
<dbReference type="GO" id="GO:0006508">
    <property type="term" value="P:proteolysis"/>
    <property type="evidence" value="ECO:0007669"/>
    <property type="project" value="UniProtKB-KW"/>
</dbReference>
<evidence type="ECO:0000256" key="6">
    <source>
        <dbReference type="HAMAP-Rule" id="MF_01974"/>
    </source>
</evidence>
<dbReference type="Pfam" id="PF00557">
    <property type="entry name" value="Peptidase_M24"/>
    <property type="match status" value="1"/>
</dbReference>
<dbReference type="AlphaFoldDB" id="D5H822"/>
<feature type="domain" description="Peptidase M24" evidence="8">
    <location>
        <begin position="27"/>
        <end position="257"/>
    </location>
</feature>
<comment type="catalytic activity">
    <reaction evidence="6 7">
        <text>Release of N-terminal amino acids, preferentially methionine, from peptides and arylamides.</text>
        <dbReference type="EC" id="3.4.11.18"/>
    </reaction>
</comment>
<dbReference type="Proteomes" id="UP000000933">
    <property type="component" value="Chromosome"/>
</dbReference>
<feature type="binding site" evidence="6">
    <location>
        <position position="124"/>
    </location>
    <ligand>
        <name>a divalent metal cation</name>
        <dbReference type="ChEBI" id="CHEBI:60240"/>
        <label>1</label>
    </ligand>
</feature>
<dbReference type="SUPFAM" id="SSF55920">
    <property type="entry name" value="Creatinase/aminopeptidase"/>
    <property type="match status" value="1"/>
</dbReference>
<gene>
    <name evidence="6 9" type="primary">map</name>
    <name evidence="9" type="ordered locus">SRM_01256</name>
</gene>
<feature type="binding site" evidence="6">
    <location>
        <position position="220"/>
    </location>
    <ligand>
        <name>a divalent metal cation</name>
        <dbReference type="ChEBI" id="CHEBI:60240"/>
        <label>2</label>
        <note>catalytic</note>
    </ligand>
</feature>
<accession>D5H822</accession>
<feature type="binding site" evidence="6">
    <location>
        <position position="251"/>
    </location>
    <ligand>
        <name>a divalent metal cation</name>
        <dbReference type="ChEBI" id="CHEBI:60240"/>
        <label>2</label>
        <note>catalytic</note>
    </ligand>
</feature>
<evidence type="ECO:0000256" key="1">
    <source>
        <dbReference type="ARBA" id="ARBA00002521"/>
    </source>
</evidence>
<feature type="binding site" evidence="6">
    <location>
        <position position="251"/>
    </location>
    <ligand>
        <name>a divalent metal cation</name>
        <dbReference type="ChEBI" id="CHEBI:60240"/>
        <label>1</label>
    </ligand>
</feature>
<keyword evidence="4 6" id="KW-0479">Metal-binding</keyword>
<dbReference type="GO" id="GO:0005829">
    <property type="term" value="C:cytosol"/>
    <property type="evidence" value="ECO:0007669"/>
    <property type="project" value="TreeGrafter"/>
</dbReference>
<reference evidence="9 10" key="1">
    <citation type="journal article" date="2010" name="ISME J.">
        <title>Fine-scale evolution: genomic, phenotypic and ecological differentiation in two coexisting Salinibacter ruber strains.</title>
        <authorList>
            <person name="Pena A."/>
            <person name="Teeling H."/>
            <person name="Huerta-Cepas J."/>
            <person name="Santos F."/>
            <person name="Yarza P."/>
            <person name="Brito-Echeverria J."/>
            <person name="Lucio M."/>
            <person name="Schmitt-Kopplin P."/>
            <person name="Meseguer I."/>
            <person name="Schenowitz C."/>
            <person name="Dossat C."/>
            <person name="Barbe V."/>
            <person name="Dopazo J."/>
            <person name="Rossello-Mora R."/>
            <person name="Schuler M."/>
            <person name="Glockner F.O."/>
            <person name="Amann R."/>
            <person name="Gabaldon T."/>
            <person name="Anton J."/>
        </authorList>
    </citation>
    <scope>NUCLEOTIDE SEQUENCE [LARGE SCALE GENOMIC DNA]</scope>
    <source>
        <strain evidence="9 10">M8</strain>
    </source>
</reference>
<organism evidence="9 10">
    <name type="scientific">Salinibacter ruber (strain M8)</name>
    <dbReference type="NCBI Taxonomy" id="761659"/>
    <lineage>
        <taxon>Bacteria</taxon>
        <taxon>Pseudomonadati</taxon>
        <taxon>Rhodothermota</taxon>
        <taxon>Rhodothermia</taxon>
        <taxon>Rhodothermales</taxon>
        <taxon>Salinibacteraceae</taxon>
        <taxon>Salinibacter</taxon>
    </lineage>
</organism>
<comment type="similarity">
    <text evidence="6">Belongs to the peptidase M24A family. Methionine aminopeptidase type 1 subfamily.</text>
</comment>
<evidence type="ECO:0000313" key="10">
    <source>
        <dbReference type="Proteomes" id="UP000000933"/>
    </source>
</evidence>
<dbReference type="NCBIfam" id="TIGR00500">
    <property type="entry name" value="met_pdase_I"/>
    <property type="match status" value="1"/>
</dbReference>
<dbReference type="EC" id="3.4.11.18" evidence="6 7"/>
<sequence>MRWLSRLWNRTFGASMVHLKSQREIDCLRESANLVGQTLAEVARHIEVGATLRELDAVAEEYIRTQGGEPAFKGYQVGDNVFPNTLCTSVNDAVVHGIPDDYALQDGDLLSIDCGAKLNGYYGDWAYTFAIGDIAEEDAALCRATHRALLRGIEQAVADQRVGDISHAVQSHCESQGFSVVRDLVGHGVGQDLHEDPQVPNFGDPGRGRSLKPGLSICIEPMINRGTARVVTDDDGWTVRAADGLPSAHYEHMVVVRDGEPEVLSDYGYIEDVIDPPYEADALTETTTR</sequence>
<evidence type="ECO:0000259" key="8">
    <source>
        <dbReference type="Pfam" id="PF00557"/>
    </source>
</evidence>
<evidence type="ECO:0000256" key="2">
    <source>
        <dbReference type="ARBA" id="ARBA00022438"/>
    </source>
</evidence>
<dbReference type="InterPro" id="IPR036005">
    <property type="entry name" value="Creatinase/aminopeptidase-like"/>
</dbReference>
<keyword evidence="2 6" id="KW-0031">Aminopeptidase</keyword>
<comment type="function">
    <text evidence="1 6">Removes the N-terminal methionine from nascent proteins. The N-terminal methionine is often cleaved when the second residue in the primary sequence is small and uncharged (Met-Ala-, Cys, Gly, Pro, Ser, Thr, or Val). Requires deformylation of the N(alpha)-formylated initiator methionine before it can be hydrolyzed.</text>
</comment>
<dbReference type="GO" id="GO:0004239">
    <property type="term" value="F:initiator methionyl aminopeptidase activity"/>
    <property type="evidence" value="ECO:0007669"/>
    <property type="project" value="UniProtKB-UniRule"/>
</dbReference>
<keyword evidence="5 6" id="KW-0378">Hydrolase</keyword>
<proteinExistence type="inferred from homology"/>
<dbReference type="Gene3D" id="3.90.230.10">
    <property type="entry name" value="Creatinase/methionine aminopeptidase superfamily"/>
    <property type="match status" value="1"/>
</dbReference>
<feature type="binding site" evidence="6">
    <location>
        <position position="96"/>
    </location>
    <ligand>
        <name>substrate</name>
    </ligand>
</feature>
<feature type="binding site" evidence="6">
    <location>
        <position position="194"/>
    </location>
    <ligand>
        <name>substrate</name>
    </ligand>
</feature>
<dbReference type="PRINTS" id="PR00599">
    <property type="entry name" value="MAPEPTIDASE"/>
</dbReference>
<evidence type="ECO:0000256" key="7">
    <source>
        <dbReference type="RuleBase" id="RU003653"/>
    </source>
</evidence>
<name>D5H822_SALRM</name>
<dbReference type="InterPro" id="IPR001714">
    <property type="entry name" value="Pept_M24_MAP"/>
</dbReference>
<dbReference type="PANTHER" id="PTHR43330:SF27">
    <property type="entry name" value="METHIONINE AMINOPEPTIDASE"/>
    <property type="match status" value="1"/>
</dbReference>
<dbReference type="GO" id="GO:0046872">
    <property type="term" value="F:metal ion binding"/>
    <property type="evidence" value="ECO:0007669"/>
    <property type="project" value="UniProtKB-UniRule"/>
</dbReference>
<dbReference type="PANTHER" id="PTHR43330">
    <property type="entry name" value="METHIONINE AMINOPEPTIDASE"/>
    <property type="match status" value="1"/>
</dbReference>
<feature type="binding site" evidence="6">
    <location>
        <position position="187"/>
    </location>
    <ligand>
        <name>a divalent metal cation</name>
        <dbReference type="ChEBI" id="CHEBI:60240"/>
        <label>2</label>
        <note>catalytic</note>
    </ligand>
</feature>
<feature type="binding site" evidence="6">
    <location>
        <position position="124"/>
    </location>
    <ligand>
        <name>a divalent metal cation</name>
        <dbReference type="ChEBI" id="CHEBI:60240"/>
        <label>2</label>
        <note>catalytic</note>
    </ligand>
</feature>
<comment type="subunit">
    <text evidence="6">Monomer.</text>
</comment>
<dbReference type="KEGG" id="srm:SRM_01256"/>
<feature type="binding site" evidence="6">
    <location>
        <position position="113"/>
    </location>
    <ligand>
        <name>a divalent metal cation</name>
        <dbReference type="ChEBI" id="CHEBI:60240"/>
        <label>1</label>
    </ligand>
</feature>
<evidence type="ECO:0000256" key="3">
    <source>
        <dbReference type="ARBA" id="ARBA00022670"/>
    </source>
</evidence>
<keyword evidence="3 6" id="KW-0645">Protease</keyword>
<dbReference type="HAMAP" id="MF_01974">
    <property type="entry name" value="MetAP_1"/>
    <property type="match status" value="1"/>
</dbReference>
<protein>
    <recommendedName>
        <fullName evidence="6 7">Methionine aminopeptidase</fullName>
        <shortName evidence="6">MAP</shortName>
        <shortName evidence="6">MetAP</shortName>
        <ecNumber evidence="6 7">3.4.11.18</ecNumber>
    </recommendedName>
    <alternativeName>
        <fullName evidence="6">Peptidase M</fullName>
    </alternativeName>
</protein>
<reference evidence="10" key="2">
    <citation type="submission" date="2010-04" db="EMBL/GenBank/DDBJ databases">
        <title>Genome sequence of Salinibacter ruber M8.</title>
        <authorList>
            <consortium name="Genoscope"/>
        </authorList>
    </citation>
    <scope>NUCLEOTIDE SEQUENCE [LARGE SCALE GENOMIC DNA]</scope>
    <source>
        <strain evidence="10">M8</strain>
    </source>
</reference>
<dbReference type="EMBL" id="FP565814">
    <property type="protein sequence ID" value="CBH24177.1"/>
    <property type="molecule type" value="Genomic_DNA"/>
</dbReference>
<dbReference type="HOGENOM" id="CLU_015857_0_1_10"/>
<dbReference type="InterPro" id="IPR002467">
    <property type="entry name" value="Pept_M24A_MAP1"/>
</dbReference>